<dbReference type="EMBL" id="RJKX01000014">
    <property type="protein sequence ID" value="ROP90658.1"/>
    <property type="molecule type" value="Genomic_DNA"/>
</dbReference>
<keyword evidence="4" id="KW-1185">Reference proteome</keyword>
<reference evidence="3 4" key="1">
    <citation type="submission" date="2018-11" db="EMBL/GenBank/DDBJ databases">
        <title>Genomic Encyclopedia of Type Strains, Phase IV (KMG-IV): sequencing the most valuable type-strain genomes for metagenomic binning, comparative biology and taxonomic classification.</title>
        <authorList>
            <person name="Goeker M."/>
        </authorList>
    </citation>
    <scope>NUCLEOTIDE SEQUENCE [LARGE SCALE GENOMIC DNA]</scope>
    <source>
        <strain evidence="3 4">DSM 5900</strain>
    </source>
</reference>
<evidence type="ECO:0000313" key="3">
    <source>
        <dbReference type="EMBL" id="ROP90658.1"/>
    </source>
</evidence>
<feature type="region of interest" description="Disordered" evidence="1">
    <location>
        <begin position="224"/>
        <end position="261"/>
    </location>
</feature>
<feature type="transmembrane region" description="Helical" evidence="2">
    <location>
        <begin position="51"/>
        <end position="70"/>
    </location>
</feature>
<sequence length="261" mass="27985">MAIQPQQPRLPPGLAGGPGSTARAARALAWSPSSPRRHDARYSRLVSLLRYLLPILAIGLLALVAIWPQIHRGVEGFRLQSLKLDPNEVSTLRMSNARYQGVDERNRPYLLTAEGAVQNPRDKNFVALEVPKANMTLENGTGVAIAAESGVYDGAGKMLDLMGTVRVRRDDGYVFETEVARVDMKTGMVDGNDPVRGHGPGGTVEAEGFRVLQKGQVVEFKGKSRLLMPQGAPMNQGPQKSPVPQGGPGPAASPGQGIRQP</sequence>
<name>A0A3N1LIJ5_9PROT</name>
<dbReference type="Proteomes" id="UP000278222">
    <property type="component" value="Unassembled WGS sequence"/>
</dbReference>
<dbReference type="InterPro" id="IPR026265">
    <property type="entry name" value="LptC"/>
</dbReference>
<protein>
    <submittedName>
        <fullName evidence="3">Lipopolysaccharide export system protein LptC</fullName>
    </submittedName>
</protein>
<dbReference type="GO" id="GO:0015221">
    <property type="term" value="F:lipopolysaccharide transmembrane transporter activity"/>
    <property type="evidence" value="ECO:0007669"/>
    <property type="project" value="InterPro"/>
</dbReference>
<dbReference type="RefSeq" id="WP_123690064.1">
    <property type="nucleotide sequence ID" value="NZ_AP019700.1"/>
</dbReference>
<accession>A0A3N1LIJ5</accession>
<dbReference type="InterPro" id="IPR010664">
    <property type="entry name" value="LipoPS_assembly_LptC-rel"/>
</dbReference>
<gene>
    <name evidence="3" type="ORF">EDC65_2513</name>
</gene>
<evidence type="ECO:0000256" key="2">
    <source>
        <dbReference type="SAM" id="Phobius"/>
    </source>
</evidence>
<dbReference type="NCBIfam" id="TIGR04409">
    <property type="entry name" value="LptC_YrbK"/>
    <property type="match status" value="1"/>
</dbReference>
<evidence type="ECO:0000256" key="1">
    <source>
        <dbReference type="SAM" id="MobiDB-lite"/>
    </source>
</evidence>
<comment type="caution">
    <text evidence="3">The sequence shown here is derived from an EMBL/GenBank/DDBJ whole genome shotgun (WGS) entry which is preliminary data.</text>
</comment>
<keyword evidence="2" id="KW-1133">Transmembrane helix</keyword>
<evidence type="ECO:0000313" key="4">
    <source>
        <dbReference type="Proteomes" id="UP000278222"/>
    </source>
</evidence>
<organism evidence="3 4">
    <name type="scientific">Stella humosa</name>
    <dbReference type="NCBI Taxonomy" id="94"/>
    <lineage>
        <taxon>Bacteria</taxon>
        <taxon>Pseudomonadati</taxon>
        <taxon>Pseudomonadota</taxon>
        <taxon>Alphaproteobacteria</taxon>
        <taxon>Rhodospirillales</taxon>
        <taxon>Stellaceae</taxon>
        <taxon>Stella</taxon>
    </lineage>
</organism>
<feature type="compositionally biased region" description="Low complexity" evidence="1">
    <location>
        <begin position="250"/>
        <end position="261"/>
    </location>
</feature>
<dbReference type="GO" id="GO:0005886">
    <property type="term" value="C:plasma membrane"/>
    <property type="evidence" value="ECO:0007669"/>
    <property type="project" value="InterPro"/>
</dbReference>
<keyword evidence="2" id="KW-0812">Transmembrane</keyword>
<feature type="region of interest" description="Disordered" evidence="1">
    <location>
        <begin position="1"/>
        <end position="20"/>
    </location>
</feature>
<keyword evidence="2" id="KW-0472">Membrane</keyword>
<proteinExistence type="predicted"/>
<dbReference type="Pfam" id="PF06835">
    <property type="entry name" value="LptC"/>
    <property type="match status" value="1"/>
</dbReference>
<dbReference type="OrthoDB" id="8441710at2"/>
<dbReference type="AlphaFoldDB" id="A0A3N1LIJ5"/>
<dbReference type="Gene3D" id="2.60.450.10">
    <property type="entry name" value="Lipopolysaccharide (LPS) transport protein A like domain"/>
    <property type="match status" value="1"/>
</dbReference>